<dbReference type="AlphaFoldDB" id="A0AAD9SNE0"/>
<sequence length="477" mass="52537">MDNPRQQQLPQPGQQQLQDMTAQQRHALMVNNQQQAHMAAKREADLKDRQNRILDMLKPENKLKAVAITSIEQYIAVDTVYRSLRNQDKKDRGATMAWCELHKASWIQHFPKTTADHKARIDQLCTAILDFSNLIDRPNKRSAAEDPSIANTAVEAVKALAPIEVQLLAWKILCSTCDAHCGRHNIAMWNKQWKFRDYDNFESRFQDVLVAVARSKSIVKSILDSDVPFAKRIAAAPKDELRLKRGNQAINDKRAHERDEAKKLKQKHDDGKDGNAASEAQPPTQSEHPNIANSGSQLLPPGFNEADLCLDGDFDLNFATEPSLQSAGEDVQDHGETIYNLNYGVHNDFFAPSTGSGPANNLKFGASGSGAMHCVVEDGAPQYTQANAQQGITQVNAGYNTDTAAAQAEGARLGTGHYQVHTNLPLEPENSAALQQNVFESPAGHAASLGENPMDEDLINMLSPELQQTLTSLQGLP</sequence>
<dbReference type="Proteomes" id="UP001265746">
    <property type="component" value="Unassembled WGS sequence"/>
</dbReference>
<proteinExistence type="predicted"/>
<feature type="region of interest" description="Disordered" evidence="1">
    <location>
        <begin position="1"/>
        <end position="21"/>
    </location>
</feature>
<feature type="compositionally biased region" description="Polar residues" evidence="1">
    <location>
        <begin position="281"/>
        <end position="297"/>
    </location>
</feature>
<evidence type="ECO:0000313" key="2">
    <source>
        <dbReference type="EMBL" id="KAK2611734.1"/>
    </source>
</evidence>
<evidence type="ECO:0000256" key="1">
    <source>
        <dbReference type="SAM" id="MobiDB-lite"/>
    </source>
</evidence>
<feature type="compositionally biased region" description="Low complexity" evidence="1">
    <location>
        <begin position="1"/>
        <end position="18"/>
    </location>
</feature>
<feature type="region of interest" description="Disordered" evidence="1">
    <location>
        <begin position="244"/>
        <end position="298"/>
    </location>
</feature>
<dbReference type="EMBL" id="JAUJFL010000002">
    <property type="protein sequence ID" value="KAK2611734.1"/>
    <property type="molecule type" value="Genomic_DNA"/>
</dbReference>
<reference evidence="2" key="1">
    <citation type="submission" date="2023-06" db="EMBL/GenBank/DDBJ databases">
        <authorList>
            <person name="Noh H."/>
        </authorList>
    </citation>
    <scope>NUCLEOTIDE SEQUENCE</scope>
    <source>
        <strain evidence="2">DUCC20226</strain>
    </source>
</reference>
<accession>A0AAD9SNE0</accession>
<feature type="compositionally biased region" description="Basic and acidic residues" evidence="1">
    <location>
        <begin position="251"/>
        <end position="273"/>
    </location>
</feature>
<evidence type="ECO:0000313" key="3">
    <source>
        <dbReference type="Proteomes" id="UP001265746"/>
    </source>
</evidence>
<organism evidence="2 3">
    <name type="scientific">Phomopsis amygdali</name>
    <name type="common">Fusicoccum amygdali</name>
    <dbReference type="NCBI Taxonomy" id="1214568"/>
    <lineage>
        <taxon>Eukaryota</taxon>
        <taxon>Fungi</taxon>
        <taxon>Dikarya</taxon>
        <taxon>Ascomycota</taxon>
        <taxon>Pezizomycotina</taxon>
        <taxon>Sordariomycetes</taxon>
        <taxon>Sordariomycetidae</taxon>
        <taxon>Diaporthales</taxon>
        <taxon>Diaporthaceae</taxon>
        <taxon>Diaporthe</taxon>
    </lineage>
</organism>
<protein>
    <submittedName>
        <fullName evidence="2">Uncharacterized protein</fullName>
    </submittedName>
</protein>
<name>A0AAD9SNE0_PHOAM</name>
<keyword evidence="3" id="KW-1185">Reference proteome</keyword>
<comment type="caution">
    <text evidence="2">The sequence shown here is derived from an EMBL/GenBank/DDBJ whole genome shotgun (WGS) entry which is preliminary data.</text>
</comment>
<gene>
    <name evidence="2" type="ORF">N8I77_005058</name>
</gene>